<feature type="binding site" evidence="3">
    <location>
        <position position="127"/>
    </location>
    <ligand>
        <name>ATP</name>
        <dbReference type="ChEBI" id="CHEBI:30616"/>
    </ligand>
</feature>
<proteinExistence type="inferred from homology"/>
<evidence type="ECO:0000313" key="8">
    <source>
        <dbReference type="Proteomes" id="UP000000600"/>
    </source>
</evidence>
<keyword evidence="4" id="KW-0418">Kinase</keyword>
<dbReference type="eggNOG" id="KOG0586">
    <property type="taxonomic scope" value="Eukaryota"/>
</dbReference>
<feature type="region of interest" description="Disordered" evidence="5">
    <location>
        <begin position="379"/>
        <end position="453"/>
    </location>
</feature>
<dbReference type="Pfam" id="PF00069">
    <property type="entry name" value="Pkinase"/>
    <property type="match status" value="1"/>
</dbReference>
<dbReference type="RefSeq" id="XP_001440728.1">
    <property type="nucleotide sequence ID" value="XM_001440691.1"/>
</dbReference>
<dbReference type="Proteomes" id="UP000000600">
    <property type="component" value="Unassembled WGS sequence"/>
</dbReference>
<protein>
    <recommendedName>
        <fullName evidence="6">Protein kinase domain-containing protein</fullName>
    </recommendedName>
</protein>
<evidence type="ECO:0000256" key="4">
    <source>
        <dbReference type="RuleBase" id="RU000304"/>
    </source>
</evidence>
<evidence type="ECO:0000313" key="7">
    <source>
        <dbReference type="EMBL" id="CAK73331.1"/>
    </source>
</evidence>
<dbReference type="GeneID" id="5026513"/>
<dbReference type="EMBL" id="CT868152">
    <property type="protein sequence ID" value="CAK73331.1"/>
    <property type="molecule type" value="Genomic_DNA"/>
</dbReference>
<dbReference type="PROSITE" id="PS00108">
    <property type="entry name" value="PROTEIN_KINASE_ST"/>
    <property type="match status" value="1"/>
</dbReference>
<evidence type="ECO:0000256" key="2">
    <source>
        <dbReference type="ARBA" id="ARBA00022840"/>
    </source>
</evidence>
<dbReference type="InParanoid" id="A0CRB4"/>
<dbReference type="Gene3D" id="1.10.510.10">
    <property type="entry name" value="Transferase(Phosphotransferase) domain 1"/>
    <property type="match status" value="1"/>
</dbReference>
<dbReference type="SUPFAM" id="SSF56112">
    <property type="entry name" value="Protein kinase-like (PK-like)"/>
    <property type="match status" value="1"/>
</dbReference>
<evidence type="ECO:0000259" key="6">
    <source>
        <dbReference type="PROSITE" id="PS50011"/>
    </source>
</evidence>
<comment type="similarity">
    <text evidence="4">Belongs to the protein kinase superfamily.</text>
</comment>
<gene>
    <name evidence="7" type="ORF">GSPATT00009646001</name>
</gene>
<keyword evidence="4" id="KW-0808">Transferase</keyword>
<dbReference type="OrthoDB" id="10252354at2759"/>
<feature type="compositionally biased region" description="Low complexity" evidence="5">
    <location>
        <begin position="413"/>
        <end position="440"/>
    </location>
</feature>
<keyword evidence="4" id="KW-0723">Serine/threonine-protein kinase</keyword>
<dbReference type="PROSITE" id="PS50011">
    <property type="entry name" value="PROTEIN_KINASE_DOM"/>
    <property type="match status" value="1"/>
</dbReference>
<evidence type="ECO:0000256" key="3">
    <source>
        <dbReference type="PROSITE-ProRule" id="PRU10141"/>
    </source>
</evidence>
<keyword evidence="8" id="KW-1185">Reference proteome</keyword>
<dbReference type="SMART" id="SM00220">
    <property type="entry name" value="S_TKc"/>
    <property type="match status" value="1"/>
</dbReference>
<dbReference type="InterPro" id="IPR008271">
    <property type="entry name" value="Ser/Thr_kinase_AS"/>
</dbReference>
<dbReference type="KEGG" id="ptm:GSPATT00009646001"/>
<keyword evidence="1 3" id="KW-0547">Nucleotide-binding</keyword>
<sequence>MDQFYDDYQPTTNNKDIKIYRNGNSNLCCTLTIRDNTKFNEIRKSLQQKWDTQFNRLRLFNQEGVEITEDDLDYIKNGTVLFASKGEEFDESFQLAEYEQLQDIGEGGFGKVVLGRHKQTGEKVAIKMVKQMMTNAQDVDMIFREARALKSLKHDNIVKIYNAFFLQNLQTVYIMEYLEGGELLQYLQTKGRFEESEARHYFKQLVSAISYCHQKKIIHRDLKLENLLLTSKDSGIIKCIDFGISGFASNDNPENADAGSLRYMAPELLKGMDKAVSPLVDVWSMGIILYGMLFGTLPFAGNTNKEIIAQISEGRLNIPHEYNNKLSQNCLDCLYRALEPEPKKRITSIELLNHPFVTNENTLSTATNKPKIQTQLQQIDEGDNQPVQQQSQSATNKQHNVQFSKQFAKQHPQSTRQLTQTQKKTPTPQQSPLLQKQPQSTGQTIKQTKFSKK</sequence>
<dbReference type="HOGENOM" id="CLU_000288_63_0_1"/>
<dbReference type="FunFam" id="1.10.510.10:FF:002253">
    <property type="entry name" value="Uncharacterized protein"/>
    <property type="match status" value="1"/>
</dbReference>
<evidence type="ECO:0000256" key="1">
    <source>
        <dbReference type="ARBA" id="ARBA00022741"/>
    </source>
</evidence>
<organism evidence="7 8">
    <name type="scientific">Paramecium tetraurelia</name>
    <dbReference type="NCBI Taxonomy" id="5888"/>
    <lineage>
        <taxon>Eukaryota</taxon>
        <taxon>Sar</taxon>
        <taxon>Alveolata</taxon>
        <taxon>Ciliophora</taxon>
        <taxon>Intramacronucleata</taxon>
        <taxon>Oligohymenophorea</taxon>
        <taxon>Peniculida</taxon>
        <taxon>Parameciidae</taxon>
        <taxon>Paramecium</taxon>
    </lineage>
</organism>
<feature type="compositionally biased region" description="Polar residues" evidence="5">
    <location>
        <begin position="385"/>
        <end position="407"/>
    </location>
</feature>
<name>A0CRB4_PARTE</name>
<dbReference type="STRING" id="5888.A0CRB4"/>
<dbReference type="InterPro" id="IPR011009">
    <property type="entry name" value="Kinase-like_dom_sf"/>
</dbReference>
<dbReference type="PANTHER" id="PTHR24346:SF30">
    <property type="entry name" value="MATERNAL EMBRYONIC LEUCINE ZIPPER KINASE"/>
    <property type="match status" value="1"/>
</dbReference>
<dbReference type="GO" id="GO:0005737">
    <property type="term" value="C:cytoplasm"/>
    <property type="evidence" value="ECO:0000318"/>
    <property type="project" value="GO_Central"/>
</dbReference>
<dbReference type="GO" id="GO:0004674">
    <property type="term" value="F:protein serine/threonine kinase activity"/>
    <property type="evidence" value="ECO:0000318"/>
    <property type="project" value="GO_Central"/>
</dbReference>
<dbReference type="InterPro" id="IPR017441">
    <property type="entry name" value="Protein_kinase_ATP_BS"/>
</dbReference>
<dbReference type="OMA" id="ERYYLAM"/>
<feature type="domain" description="Protein kinase" evidence="6">
    <location>
        <begin position="98"/>
        <end position="357"/>
    </location>
</feature>
<evidence type="ECO:0000256" key="5">
    <source>
        <dbReference type="SAM" id="MobiDB-lite"/>
    </source>
</evidence>
<feature type="compositionally biased region" description="Polar residues" evidence="5">
    <location>
        <begin position="441"/>
        <end position="453"/>
    </location>
</feature>
<keyword evidence="2 3" id="KW-0067">ATP-binding</keyword>
<dbReference type="PANTHER" id="PTHR24346">
    <property type="entry name" value="MAP/MICROTUBULE AFFINITY-REGULATING KINASE"/>
    <property type="match status" value="1"/>
</dbReference>
<accession>A0CRB4</accession>
<dbReference type="GO" id="GO:0035556">
    <property type="term" value="P:intracellular signal transduction"/>
    <property type="evidence" value="ECO:0000318"/>
    <property type="project" value="GO_Central"/>
</dbReference>
<reference evidence="7 8" key="1">
    <citation type="journal article" date="2006" name="Nature">
        <title>Global trends of whole-genome duplications revealed by the ciliate Paramecium tetraurelia.</title>
        <authorList>
            <consortium name="Genoscope"/>
            <person name="Aury J.-M."/>
            <person name="Jaillon O."/>
            <person name="Duret L."/>
            <person name="Noel B."/>
            <person name="Jubin C."/>
            <person name="Porcel B.M."/>
            <person name="Segurens B."/>
            <person name="Daubin V."/>
            <person name="Anthouard V."/>
            <person name="Aiach N."/>
            <person name="Arnaiz O."/>
            <person name="Billaut A."/>
            <person name="Beisson J."/>
            <person name="Blanc I."/>
            <person name="Bouhouche K."/>
            <person name="Camara F."/>
            <person name="Duharcourt S."/>
            <person name="Guigo R."/>
            <person name="Gogendeau D."/>
            <person name="Katinka M."/>
            <person name="Keller A.-M."/>
            <person name="Kissmehl R."/>
            <person name="Klotz C."/>
            <person name="Koll F."/>
            <person name="Le Moue A."/>
            <person name="Lepere C."/>
            <person name="Malinsky S."/>
            <person name="Nowacki M."/>
            <person name="Nowak J.K."/>
            <person name="Plattner H."/>
            <person name="Poulain J."/>
            <person name="Ruiz F."/>
            <person name="Serrano V."/>
            <person name="Zagulski M."/>
            <person name="Dessen P."/>
            <person name="Betermier M."/>
            <person name="Weissenbach J."/>
            <person name="Scarpelli C."/>
            <person name="Schachter V."/>
            <person name="Sperling L."/>
            <person name="Meyer E."/>
            <person name="Cohen J."/>
            <person name="Wincker P."/>
        </authorList>
    </citation>
    <scope>NUCLEOTIDE SEQUENCE [LARGE SCALE GENOMIC DNA]</scope>
    <source>
        <strain evidence="7 8">Stock d4-2</strain>
    </source>
</reference>
<dbReference type="AlphaFoldDB" id="A0CRB4"/>
<dbReference type="GO" id="GO:0005524">
    <property type="term" value="F:ATP binding"/>
    <property type="evidence" value="ECO:0007669"/>
    <property type="project" value="UniProtKB-UniRule"/>
</dbReference>
<dbReference type="PROSITE" id="PS00107">
    <property type="entry name" value="PROTEIN_KINASE_ATP"/>
    <property type="match status" value="1"/>
</dbReference>
<dbReference type="InterPro" id="IPR000719">
    <property type="entry name" value="Prot_kinase_dom"/>
</dbReference>